<sequence>MKLVTALYQGKEMVGLLGELEDKVLLVKHVERKCFDSKVFADTLLICLQNGEQFLKDMNSLIQWVENNQLEGELYIPLKDVKLLAPIPKPAKNIFCVGKNYAEHAIEMGSKDDIPEHVMIFTKAPTTVIGPNEQILLHKEVTEQLDYEGELAVVIGKKGRGIKKEEAFDYVFGYTILNDITARDLQKKHKQFFIGKSLDNSAPMGPWIVTKDAIKNPNHLQVQTMVNGEVRQDSNTEHFIFPIEEVISVLSKGMTLEPGDIIATGTPAGVGKGFKPPRFLKAGDKIDIKVENIGVLTNIVGESSK</sequence>
<name>A0A2N0Z7M5_9BACI</name>
<dbReference type="AlphaFoldDB" id="A0A2N0Z7M5"/>
<dbReference type="GO" id="GO:0018773">
    <property type="term" value="F:acetylpyruvate hydrolase activity"/>
    <property type="evidence" value="ECO:0007669"/>
    <property type="project" value="TreeGrafter"/>
</dbReference>
<dbReference type="PANTHER" id="PTHR11820">
    <property type="entry name" value="ACYLPYRUVASE"/>
    <property type="match status" value="1"/>
</dbReference>
<dbReference type="OrthoDB" id="9805307at2"/>
<dbReference type="RefSeq" id="WP_101175208.1">
    <property type="nucleotide sequence ID" value="NZ_PISE01000003.1"/>
</dbReference>
<dbReference type="PANTHER" id="PTHR11820:SF7">
    <property type="entry name" value="ACYLPYRUVASE FAHD1, MITOCHONDRIAL"/>
    <property type="match status" value="1"/>
</dbReference>
<dbReference type="EMBL" id="PISE01000003">
    <property type="protein sequence ID" value="PKG25484.1"/>
    <property type="molecule type" value="Genomic_DNA"/>
</dbReference>
<dbReference type="Proteomes" id="UP000233375">
    <property type="component" value="Unassembled WGS sequence"/>
</dbReference>
<keyword evidence="2" id="KW-0479">Metal-binding</keyword>
<dbReference type="InterPro" id="IPR011234">
    <property type="entry name" value="Fumarylacetoacetase-like_C"/>
</dbReference>
<protein>
    <recommendedName>
        <fullName evidence="3">Fumarylacetoacetase-like C-terminal domain-containing protein</fullName>
    </recommendedName>
</protein>
<gene>
    <name evidence="4" type="ORF">CWS01_01170</name>
</gene>
<dbReference type="SUPFAM" id="SSF56529">
    <property type="entry name" value="FAH"/>
    <property type="match status" value="1"/>
</dbReference>
<organism evidence="4 5">
    <name type="scientific">Niallia nealsonii</name>
    <dbReference type="NCBI Taxonomy" id="115979"/>
    <lineage>
        <taxon>Bacteria</taxon>
        <taxon>Bacillati</taxon>
        <taxon>Bacillota</taxon>
        <taxon>Bacilli</taxon>
        <taxon>Bacillales</taxon>
        <taxon>Bacillaceae</taxon>
        <taxon>Niallia</taxon>
    </lineage>
</organism>
<dbReference type="GO" id="GO:0046872">
    <property type="term" value="F:metal ion binding"/>
    <property type="evidence" value="ECO:0007669"/>
    <property type="project" value="UniProtKB-KW"/>
</dbReference>
<reference evidence="4 5" key="1">
    <citation type="journal article" date="2003" name="Int. J. Syst. Evol. Microbiol.">
        <title>Bacillus nealsonii sp. nov., isolated from a spacecraft-assembly facility, whose spores are gamma-radiation resistant.</title>
        <authorList>
            <person name="Venkateswaran K."/>
            <person name="Kempf M."/>
            <person name="Chen F."/>
            <person name="Satomi M."/>
            <person name="Nicholson W."/>
            <person name="Kern R."/>
        </authorList>
    </citation>
    <scope>NUCLEOTIDE SEQUENCE [LARGE SCALE GENOMIC DNA]</scope>
    <source>
        <strain evidence="4 5">FO-92</strain>
    </source>
</reference>
<evidence type="ECO:0000256" key="2">
    <source>
        <dbReference type="ARBA" id="ARBA00022723"/>
    </source>
</evidence>
<comment type="caution">
    <text evidence="4">The sequence shown here is derived from an EMBL/GenBank/DDBJ whole genome shotgun (WGS) entry which is preliminary data.</text>
</comment>
<evidence type="ECO:0000256" key="1">
    <source>
        <dbReference type="ARBA" id="ARBA00010211"/>
    </source>
</evidence>
<evidence type="ECO:0000313" key="4">
    <source>
        <dbReference type="EMBL" id="PKG25484.1"/>
    </source>
</evidence>
<dbReference type="Gene3D" id="3.90.850.10">
    <property type="entry name" value="Fumarylacetoacetase-like, C-terminal domain"/>
    <property type="match status" value="1"/>
</dbReference>
<evidence type="ECO:0000259" key="3">
    <source>
        <dbReference type="Pfam" id="PF01557"/>
    </source>
</evidence>
<dbReference type="InterPro" id="IPR036663">
    <property type="entry name" value="Fumarylacetoacetase_C_sf"/>
</dbReference>
<proteinExistence type="inferred from homology"/>
<comment type="similarity">
    <text evidence="1">Belongs to the FAH family.</text>
</comment>
<feature type="domain" description="Fumarylacetoacetase-like C-terminal" evidence="3">
    <location>
        <begin position="94"/>
        <end position="300"/>
    </location>
</feature>
<dbReference type="Pfam" id="PF01557">
    <property type="entry name" value="FAA_hydrolase"/>
    <property type="match status" value="1"/>
</dbReference>
<dbReference type="FunFam" id="3.90.850.10:FF:000010">
    <property type="entry name" value="FAA hydrolase family protein"/>
    <property type="match status" value="1"/>
</dbReference>
<accession>A0A2N0Z7M5</accession>
<evidence type="ECO:0000313" key="5">
    <source>
        <dbReference type="Proteomes" id="UP000233375"/>
    </source>
</evidence>
<keyword evidence="5" id="KW-1185">Reference proteome</keyword>